<dbReference type="InterPro" id="IPR009319">
    <property type="entry name" value="Phage_A118_VSP1"/>
</dbReference>
<comment type="caution">
    <text evidence="1">The sequence shown here is derived from an EMBL/GenBank/DDBJ whole genome shotgun (WGS) entry which is preliminary data.</text>
</comment>
<name>A0ABV8J9I4_9BACL</name>
<dbReference type="Proteomes" id="UP001595843">
    <property type="component" value="Unassembled WGS sequence"/>
</dbReference>
<reference evidence="2" key="1">
    <citation type="journal article" date="2019" name="Int. J. Syst. Evol. Microbiol.">
        <title>The Global Catalogue of Microorganisms (GCM) 10K type strain sequencing project: providing services to taxonomists for standard genome sequencing and annotation.</title>
        <authorList>
            <consortium name="The Broad Institute Genomics Platform"/>
            <consortium name="The Broad Institute Genome Sequencing Center for Infectious Disease"/>
            <person name="Wu L."/>
            <person name="Ma J."/>
        </authorList>
    </citation>
    <scope>NUCLEOTIDE SEQUENCE [LARGE SCALE GENOMIC DNA]</scope>
    <source>
        <strain evidence="2">IBRC-M 10813</strain>
    </source>
</reference>
<organism evidence="1 2">
    <name type="scientific">Salinithrix halophila</name>
    <dbReference type="NCBI Taxonomy" id="1485204"/>
    <lineage>
        <taxon>Bacteria</taxon>
        <taxon>Bacillati</taxon>
        <taxon>Bacillota</taxon>
        <taxon>Bacilli</taxon>
        <taxon>Bacillales</taxon>
        <taxon>Thermoactinomycetaceae</taxon>
        <taxon>Salinithrix</taxon>
    </lineage>
</organism>
<evidence type="ECO:0000313" key="2">
    <source>
        <dbReference type="Proteomes" id="UP001595843"/>
    </source>
</evidence>
<evidence type="ECO:0000313" key="1">
    <source>
        <dbReference type="EMBL" id="MFC4075229.1"/>
    </source>
</evidence>
<dbReference type="EMBL" id="JBHSAP010000001">
    <property type="protein sequence ID" value="MFC4075229.1"/>
    <property type="molecule type" value="Genomic_DNA"/>
</dbReference>
<sequence length="370" mass="41729">MPITLERLQQLSQPLINLYNQIQTEMLISIAKRLKSEEGRLVDNVIKWQANKLNQLGGLTKENITILARMAGIGPRDFMNLLREAGVEGIGPNESLLAAALRKGAPITEPPPPVEDPTITRILETYEKQATDTLNLVNSTLLSQSQQVYRDIINHTTAEVLAGTKTPKQAIRSTIKQWARQGIPALIDKAGRKWSAEGYVSMVVRTMSSQITNEMQDARFGGWGVDLVEVSSHAGARPKCAPYQGRIYSRSGRTQGYPTLADTSRGQPDGLFGINCGHFQYPFFPGISQKRYNRYPKEENDRAYKNSQIQRRLERAIRQAKTEARMLEAAGDEEGAKEARKLVRARQARMRKFIEETGRTRRRDREQIHS</sequence>
<accession>A0ABV8J9I4</accession>
<gene>
    <name evidence="1" type="ORF">ACFOUO_00120</name>
</gene>
<proteinExistence type="predicted"/>
<dbReference type="Pfam" id="PF06152">
    <property type="entry name" value="Phage_min_cap2"/>
    <property type="match status" value="1"/>
</dbReference>
<protein>
    <submittedName>
        <fullName evidence="1">Phage minor capsid protein</fullName>
    </submittedName>
</protein>
<dbReference type="RefSeq" id="WP_380700947.1">
    <property type="nucleotide sequence ID" value="NZ_JBHSAP010000001.1"/>
</dbReference>
<keyword evidence="2" id="KW-1185">Reference proteome</keyword>